<dbReference type="InterPro" id="IPR024766">
    <property type="entry name" value="Znf_RING_H2"/>
</dbReference>
<dbReference type="AlphaFoldDB" id="L2GKN5"/>
<keyword evidence="6 10" id="KW-0863">Zinc-finger</keyword>
<dbReference type="GO" id="GO:0030466">
    <property type="term" value="P:silent mating-type cassette heterochromatin formation"/>
    <property type="evidence" value="ECO:0007669"/>
    <property type="project" value="EnsemblFungi"/>
</dbReference>
<feature type="domain" description="RING-type" evidence="11">
    <location>
        <begin position="32"/>
        <end position="86"/>
    </location>
</feature>
<dbReference type="InterPro" id="IPR001841">
    <property type="entry name" value="Znf_RING"/>
</dbReference>
<dbReference type="SUPFAM" id="SSF57850">
    <property type="entry name" value="RING/U-box"/>
    <property type="match status" value="1"/>
</dbReference>
<evidence type="ECO:0000256" key="5">
    <source>
        <dbReference type="ARBA" id="ARBA00022723"/>
    </source>
</evidence>
<evidence type="ECO:0000256" key="6">
    <source>
        <dbReference type="ARBA" id="ARBA00022771"/>
    </source>
</evidence>
<evidence type="ECO:0000256" key="10">
    <source>
        <dbReference type="PROSITE-ProRule" id="PRU00175"/>
    </source>
</evidence>
<sequence length="103" mass="11932">MELQEENKKPEIKLISWDLVGIWSLDIQIETCAICRNHIMDTCVECQNGIGAGEECNISWGKCGHAFHTHCIGRWLNSRNICPLDTQPWIYENRSLDNKKMQQ</sequence>
<reference evidence="13" key="1">
    <citation type="submission" date="2011-05" db="EMBL/GenBank/DDBJ databases">
        <title>The genome sequence of Vittaforma corneae strain ATCC 50505.</title>
        <authorList>
            <consortium name="The Broad Institute Genome Sequencing Platform"/>
            <person name="Cuomo C."/>
            <person name="Didier E."/>
            <person name="Bowers L."/>
            <person name="Young S.K."/>
            <person name="Zeng Q."/>
            <person name="Gargeya S."/>
            <person name="Fitzgerald M."/>
            <person name="Haas B."/>
            <person name="Abouelleil A."/>
            <person name="Alvarado L."/>
            <person name="Arachchi H.M."/>
            <person name="Berlin A."/>
            <person name="Chapman S.B."/>
            <person name="Gearin G."/>
            <person name="Goldberg J."/>
            <person name="Griggs A."/>
            <person name="Gujja S."/>
            <person name="Hansen M."/>
            <person name="Heiman D."/>
            <person name="Howarth C."/>
            <person name="Larimer J."/>
            <person name="Lui A."/>
            <person name="MacDonald P.J.P."/>
            <person name="McCowen C."/>
            <person name="Montmayeur A."/>
            <person name="Murphy C."/>
            <person name="Neiman D."/>
            <person name="Pearson M."/>
            <person name="Priest M."/>
            <person name="Roberts A."/>
            <person name="Saif S."/>
            <person name="Shea T."/>
            <person name="Sisk P."/>
            <person name="Stolte C."/>
            <person name="Sykes S."/>
            <person name="Wortman J."/>
            <person name="Nusbaum C."/>
            <person name="Birren B."/>
        </authorList>
    </citation>
    <scope>NUCLEOTIDE SEQUENCE [LARGE SCALE GENOMIC DNA]</scope>
    <source>
        <strain evidence="13">ATCC 50505</strain>
    </source>
</reference>
<keyword evidence="9" id="KW-0539">Nucleus</keyword>
<evidence type="ECO:0000256" key="9">
    <source>
        <dbReference type="ARBA" id="ARBA00023242"/>
    </source>
</evidence>
<dbReference type="RefSeq" id="XP_007605303.1">
    <property type="nucleotide sequence ID" value="XM_007605241.1"/>
</dbReference>
<keyword evidence="8" id="KW-0862">Zinc</keyword>
<evidence type="ECO:0000256" key="3">
    <source>
        <dbReference type="ARBA" id="ARBA00004906"/>
    </source>
</evidence>
<dbReference type="HOGENOM" id="CLU_115512_2_2_1"/>
<evidence type="ECO:0000313" key="13">
    <source>
        <dbReference type="Proteomes" id="UP000011082"/>
    </source>
</evidence>
<dbReference type="FunCoup" id="L2GKN5">
    <property type="interactions" value="193"/>
</dbReference>
<organism evidence="12 13">
    <name type="scientific">Vittaforma corneae (strain ATCC 50505)</name>
    <name type="common">Microsporidian parasite</name>
    <name type="synonym">Nosema corneum</name>
    <dbReference type="NCBI Taxonomy" id="993615"/>
    <lineage>
        <taxon>Eukaryota</taxon>
        <taxon>Fungi</taxon>
        <taxon>Fungi incertae sedis</taxon>
        <taxon>Microsporidia</taxon>
        <taxon>Nosematidae</taxon>
        <taxon>Vittaforma</taxon>
    </lineage>
</organism>
<dbReference type="GO" id="GO:0030674">
    <property type="term" value="F:protein-macromolecule adaptor activity"/>
    <property type="evidence" value="ECO:0007669"/>
    <property type="project" value="EnsemblFungi"/>
</dbReference>
<dbReference type="InParanoid" id="L2GKN5"/>
<evidence type="ECO:0000256" key="4">
    <source>
        <dbReference type="ARBA" id="ARBA00022490"/>
    </source>
</evidence>
<evidence type="ECO:0000256" key="8">
    <source>
        <dbReference type="ARBA" id="ARBA00022833"/>
    </source>
</evidence>
<keyword evidence="4" id="KW-0963">Cytoplasm</keyword>
<dbReference type="STRING" id="993615.L2GKN5"/>
<name>L2GKN5_VITCO</name>
<dbReference type="GO" id="GO:0004842">
    <property type="term" value="F:ubiquitin-protein transferase activity"/>
    <property type="evidence" value="ECO:0007669"/>
    <property type="project" value="EnsemblFungi"/>
</dbReference>
<gene>
    <name evidence="12" type="ORF">VICG_01858</name>
</gene>
<dbReference type="VEuPathDB" id="MicrosporidiaDB:VICG_01858"/>
<comment type="subcellular location">
    <subcellularLocation>
        <location evidence="2">Cytoplasm</location>
    </subcellularLocation>
    <subcellularLocation>
        <location evidence="1">Nucleus</location>
    </subcellularLocation>
</comment>
<dbReference type="GO" id="GO:0000082">
    <property type="term" value="P:G1/S transition of mitotic cell cycle"/>
    <property type="evidence" value="ECO:0007669"/>
    <property type="project" value="EnsemblFungi"/>
</dbReference>
<dbReference type="OrthoDB" id="8962942at2759"/>
<dbReference type="GO" id="GO:0035361">
    <property type="term" value="C:Cul8-RING ubiquitin ligase complex"/>
    <property type="evidence" value="ECO:0007669"/>
    <property type="project" value="EnsemblFungi"/>
</dbReference>
<dbReference type="GO" id="GO:0019005">
    <property type="term" value="C:SCF ubiquitin ligase complex"/>
    <property type="evidence" value="ECO:0007669"/>
    <property type="project" value="EnsemblFungi"/>
</dbReference>
<protein>
    <recommendedName>
        <fullName evidence="11">RING-type domain-containing protein</fullName>
    </recommendedName>
</protein>
<comment type="pathway">
    <text evidence="3">Protein modification; protein ubiquitination.</text>
</comment>
<keyword evidence="7" id="KW-0833">Ubl conjugation pathway</keyword>
<dbReference type="Gene3D" id="3.30.40.10">
    <property type="entry name" value="Zinc/RING finger domain, C3HC4 (zinc finger)"/>
    <property type="match status" value="1"/>
</dbReference>
<keyword evidence="5" id="KW-0479">Metal-binding</keyword>
<dbReference type="GO" id="GO:0005737">
    <property type="term" value="C:cytoplasm"/>
    <property type="evidence" value="ECO:0007669"/>
    <property type="project" value="UniProtKB-SubCell"/>
</dbReference>
<dbReference type="InterPro" id="IPR013083">
    <property type="entry name" value="Znf_RING/FYVE/PHD"/>
</dbReference>
<dbReference type="PANTHER" id="PTHR11210">
    <property type="entry name" value="RING BOX"/>
    <property type="match status" value="1"/>
</dbReference>
<evidence type="ECO:0000256" key="1">
    <source>
        <dbReference type="ARBA" id="ARBA00004123"/>
    </source>
</evidence>
<accession>L2GKN5</accession>
<dbReference type="PROSITE" id="PS50089">
    <property type="entry name" value="ZF_RING_2"/>
    <property type="match status" value="1"/>
</dbReference>
<dbReference type="GO" id="GO:0008270">
    <property type="term" value="F:zinc ion binding"/>
    <property type="evidence" value="ECO:0007669"/>
    <property type="project" value="UniProtKB-KW"/>
</dbReference>
<dbReference type="GO" id="GO:0031146">
    <property type="term" value="P:SCF-dependent proteasomal ubiquitin-dependent protein catabolic process"/>
    <property type="evidence" value="ECO:0007669"/>
    <property type="project" value="EnsemblFungi"/>
</dbReference>
<proteinExistence type="predicted"/>
<dbReference type="InterPro" id="IPR051031">
    <property type="entry name" value="RING-box_E3_Ubiquitin_Ligase"/>
</dbReference>
<dbReference type="GO" id="GO:0010828">
    <property type="term" value="P:positive regulation of D-glucose transmembrane transport"/>
    <property type="evidence" value="ECO:0007669"/>
    <property type="project" value="EnsemblFungi"/>
</dbReference>
<dbReference type="GO" id="GO:0031463">
    <property type="term" value="C:Cul3-RING ubiquitin ligase complex"/>
    <property type="evidence" value="ECO:0007669"/>
    <property type="project" value="EnsemblFungi"/>
</dbReference>
<keyword evidence="13" id="KW-1185">Reference proteome</keyword>
<evidence type="ECO:0000256" key="2">
    <source>
        <dbReference type="ARBA" id="ARBA00004496"/>
    </source>
</evidence>
<dbReference type="EMBL" id="JH370150">
    <property type="protein sequence ID" value="ELA41065.1"/>
    <property type="molecule type" value="Genomic_DNA"/>
</dbReference>
<dbReference type="GO" id="GO:0005634">
    <property type="term" value="C:nucleus"/>
    <property type="evidence" value="ECO:0007669"/>
    <property type="project" value="UniProtKB-SubCell"/>
</dbReference>
<dbReference type="GeneID" id="19882568"/>
<evidence type="ECO:0000313" key="12">
    <source>
        <dbReference type="EMBL" id="ELA41065.1"/>
    </source>
</evidence>
<evidence type="ECO:0000259" key="11">
    <source>
        <dbReference type="PROSITE" id="PS50089"/>
    </source>
</evidence>
<dbReference type="Pfam" id="PF12678">
    <property type="entry name" value="zf-rbx1"/>
    <property type="match status" value="1"/>
</dbReference>
<dbReference type="OMA" id="DTCVECQ"/>
<dbReference type="Proteomes" id="UP000011082">
    <property type="component" value="Unassembled WGS sequence"/>
</dbReference>
<evidence type="ECO:0000256" key="7">
    <source>
        <dbReference type="ARBA" id="ARBA00022786"/>
    </source>
</evidence>